<keyword evidence="5 9" id="KW-0653">Protein transport</keyword>
<dbReference type="HOGENOM" id="CLU_099529_2_2_1"/>
<comment type="similarity">
    <text evidence="8 9">Belongs to the SFT2 family.</text>
</comment>
<evidence type="ECO:0000256" key="6">
    <source>
        <dbReference type="ARBA" id="ARBA00022989"/>
    </source>
</evidence>
<keyword evidence="7 9" id="KW-0472">Membrane</keyword>
<organism evidence="10 11">
    <name type="scientific">Trichoplax adhaerens</name>
    <name type="common">Trichoplax reptans</name>
    <dbReference type="NCBI Taxonomy" id="10228"/>
    <lineage>
        <taxon>Eukaryota</taxon>
        <taxon>Metazoa</taxon>
        <taxon>Placozoa</taxon>
        <taxon>Uniplacotomia</taxon>
        <taxon>Trichoplacea</taxon>
        <taxon>Trichoplacidae</taxon>
        <taxon>Trichoplax</taxon>
    </lineage>
</organism>
<dbReference type="Pfam" id="PF04178">
    <property type="entry name" value="Got1"/>
    <property type="match status" value="1"/>
</dbReference>
<dbReference type="OMA" id="IAAIVWK"/>
<proteinExistence type="inferred from homology"/>
<dbReference type="GO" id="GO:0015031">
    <property type="term" value="P:protein transport"/>
    <property type="evidence" value="ECO:0007669"/>
    <property type="project" value="UniProtKB-KW"/>
</dbReference>
<feature type="transmembrane region" description="Helical" evidence="9">
    <location>
        <begin position="97"/>
        <end position="117"/>
    </location>
</feature>
<dbReference type="PANTHER" id="PTHR23137:SF6">
    <property type="entry name" value="VESICLE TRANSPORT PROTEIN"/>
    <property type="match status" value="1"/>
</dbReference>
<dbReference type="CTD" id="6753584"/>
<dbReference type="KEGG" id="tad:TRIADDRAFT_37708"/>
<dbReference type="EMBL" id="DS985245">
    <property type="protein sequence ID" value="EDV24908.1"/>
    <property type="molecule type" value="Genomic_DNA"/>
</dbReference>
<dbReference type="InterPro" id="IPR007305">
    <property type="entry name" value="Vesicle_transpt_Got1/SFT2"/>
</dbReference>
<reference evidence="10 11" key="1">
    <citation type="journal article" date="2008" name="Nature">
        <title>The Trichoplax genome and the nature of placozoans.</title>
        <authorList>
            <person name="Srivastava M."/>
            <person name="Begovic E."/>
            <person name="Chapman J."/>
            <person name="Putnam N.H."/>
            <person name="Hellsten U."/>
            <person name="Kawashima T."/>
            <person name="Kuo A."/>
            <person name="Mitros T."/>
            <person name="Salamov A."/>
            <person name="Carpenter M.L."/>
            <person name="Signorovitch A.Y."/>
            <person name="Moreno M.A."/>
            <person name="Kamm K."/>
            <person name="Grimwood J."/>
            <person name="Schmutz J."/>
            <person name="Shapiro H."/>
            <person name="Grigoriev I.V."/>
            <person name="Buss L.W."/>
            <person name="Schierwater B."/>
            <person name="Dellaporta S.L."/>
            <person name="Rokhsar D.S."/>
        </authorList>
    </citation>
    <scope>NUCLEOTIDE SEQUENCE [LARGE SCALE GENOMIC DNA]</scope>
    <source>
        <strain evidence="10 11">Grell-BS-1999</strain>
    </source>
</reference>
<dbReference type="GO" id="GO:0012505">
    <property type="term" value="C:endomembrane system"/>
    <property type="evidence" value="ECO:0007669"/>
    <property type="project" value="UniProtKB-ARBA"/>
</dbReference>
<evidence type="ECO:0000256" key="7">
    <source>
        <dbReference type="ARBA" id="ARBA00023136"/>
    </source>
</evidence>
<feature type="transmembrane region" description="Helical" evidence="9">
    <location>
        <begin position="123"/>
        <end position="144"/>
    </location>
</feature>
<accession>B3RXS5</accession>
<evidence type="ECO:0000256" key="8">
    <source>
        <dbReference type="ARBA" id="ARBA00025800"/>
    </source>
</evidence>
<keyword evidence="11" id="KW-1185">Reference proteome</keyword>
<dbReference type="RefSeq" id="XP_002112798.1">
    <property type="nucleotide sequence ID" value="XM_002112762.1"/>
</dbReference>
<dbReference type="FunCoup" id="B3RXS5">
    <property type="interactions" value="1792"/>
</dbReference>
<keyword evidence="6 9" id="KW-1133">Transmembrane helix</keyword>
<feature type="transmembrane region" description="Helical" evidence="9">
    <location>
        <begin position="36"/>
        <end position="58"/>
    </location>
</feature>
<dbReference type="PANTHER" id="PTHR23137">
    <property type="entry name" value="VESICLE TRANSPORT PROTEIN-RELATED"/>
    <property type="match status" value="1"/>
</dbReference>
<dbReference type="STRING" id="10228.B3RXS5"/>
<feature type="transmembrane region" description="Helical" evidence="9">
    <location>
        <begin position="64"/>
        <end position="85"/>
    </location>
</feature>
<evidence type="ECO:0000256" key="2">
    <source>
        <dbReference type="ARBA" id="ARBA00004141"/>
    </source>
</evidence>
<dbReference type="PhylomeDB" id="B3RXS5"/>
<name>B3RXS5_TRIAD</name>
<evidence type="ECO:0000313" key="10">
    <source>
        <dbReference type="EMBL" id="EDV24908.1"/>
    </source>
</evidence>
<dbReference type="Proteomes" id="UP000009022">
    <property type="component" value="Unassembled WGS sequence"/>
</dbReference>
<dbReference type="GO" id="GO:0016192">
    <property type="term" value="P:vesicle-mediated transport"/>
    <property type="evidence" value="ECO:0007669"/>
    <property type="project" value="InterPro"/>
</dbReference>
<comment type="function">
    <text evidence="1 9">May be involved in fusion of retrograde transport vesicles derived from an endocytic compartment with the Golgi complex.</text>
</comment>
<dbReference type="InterPro" id="IPR011691">
    <property type="entry name" value="Vesicle_transpt_SFT2"/>
</dbReference>
<comment type="subcellular location">
    <subcellularLocation>
        <location evidence="2 9">Membrane</location>
        <topology evidence="2 9">Multi-pass membrane protein</topology>
    </subcellularLocation>
</comment>
<evidence type="ECO:0000256" key="3">
    <source>
        <dbReference type="ARBA" id="ARBA00022448"/>
    </source>
</evidence>
<keyword evidence="4 9" id="KW-0812">Transmembrane</keyword>
<gene>
    <name evidence="10" type="ORF">TRIADDRAFT_37708</name>
</gene>
<dbReference type="GeneID" id="6753584"/>
<dbReference type="GO" id="GO:0016020">
    <property type="term" value="C:membrane"/>
    <property type="evidence" value="ECO:0007669"/>
    <property type="project" value="UniProtKB-SubCell"/>
</dbReference>
<dbReference type="InParanoid" id="B3RXS5"/>
<sequence length="159" mass="17531">MDKLKGLVGGQKEEEPSLLAQVSDASTLSWSTRIKGFGICFGLGVLLSIIGSIMLFFGNLTAFAFLYSFGNILSIASTVFLMGPVKQIKRMLDPNRLIATCLVFLFLGLTLCAALWWKKAFLALIFCICQYLAMTWYCLSYIPYARSAVTGCFKSCCNV</sequence>
<dbReference type="AlphaFoldDB" id="B3RXS5"/>
<evidence type="ECO:0000313" key="11">
    <source>
        <dbReference type="Proteomes" id="UP000009022"/>
    </source>
</evidence>
<evidence type="ECO:0000256" key="9">
    <source>
        <dbReference type="RuleBase" id="RU363111"/>
    </source>
</evidence>
<evidence type="ECO:0000256" key="4">
    <source>
        <dbReference type="ARBA" id="ARBA00022692"/>
    </source>
</evidence>
<dbReference type="eggNOG" id="KOG2887">
    <property type="taxonomic scope" value="Eukaryota"/>
</dbReference>
<evidence type="ECO:0000256" key="5">
    <source>
        <dbReference type="ARBA" id="ARBA00022927"/>
    </source>
</evidence>
<dbReference type="GO" id="GO:0005737">
    <property type="term" value="C:cytoplasm"/>
    <property type="evidence" value="ECO:0007669"/>
    <property type="project" value="UniProtKB-ARBA"/>
</dbReference>
<evidence type="ECO:0000256" key="1">
    <source>
        <dbReference type="ARBA" id="ARBA00003566"/>
    </source>
</evidence>
<keyword evidence="3 9" id="KW-0813">Transport</keyword>
<protein>
    <recommendedName>
        <fullName evidence="9">Vesicle transport protein</fullName>
    </recommendedName>
</protein>
<dbReference type="OrthoDB" id="73614at2759"/>